<dbReference type="SMART" id="SM00331">
    <property type="entry name" value="PP2C_SIG"/>
    <property type="match status" value="1"/>
</dbReference>
<dbReference type="PANTHER" id="PTHR43156:SF2">
    <property type="entry name" value="STAGE II SPORULATION PROTEIN E"/>
    <property type="match status" value="1"/>
</dbReference>
<feature type="region of interest" description="Disordered" evidence="2">
    <location>
        <begin position="1"/>
        <end position="27"/>
    </location>
</feature>
<keyword evidence="1" id="KW-0378">Hydrolase</keyword>
<name>A0ABP9HE31_9ACTN</name>
<evidence type="ECO:0000259" key="3">
    <source>
        <dbReference type="SMART" id="SM00331"/>
    </source>
</evidence>
<comment type="caution">
    <text evidence="4">The sequence shown here is derived from an EMBL/GenBank/DDBJ whole genome shotgun (WGS) entry which is preliminary data.</text>
</comment>
<organism evidence="4 5">
    <name type="scientific">Kineococcus glutinatus</name>
    <dbReference type="NCBI Taxonomy" id="1070872"/>
    <lineage>
        <taxon>Bacteria</taxon>
        <taxon>Bacillati</taxon>
        <taxon>Actinomycetota</taxon>
        <taxon>Actinomycetes</taxon>
        <taxon>Kineosporiales</taxon>
        <taxon>Kineosporiaceae</taxon>
        <taxon>Kineococcus</taxon>
    </lineage>
</organism>
<dbReference type="PANTHER" id="PTHR43156">
    <property type="entry name" value="STAGE II SPORULATION PROTEIN E-RELATED"/>
    <property type="match status" value="1"/>
</dbReference>
<dbReference type="EMBL" id="BAABIL010000113">
    <property type="protein sequence ID" value="GAA4968998.1"/>
    <property type="molecule type" value="Genomic_DNA"/>
</dbReference>
<dbReference type="Pfam" id="PF07228">
    <property type="entry name" value="SpoIIE"/>
    <property type="match status" value="1"/>
</dbReference>
<dbReference type="InterPro" id="IPR052016">
    <property type="entry name" value="Bact_Sigma-Reg"/>
</dbReference>
<gene>
    <name evidence="4" type="ORF">GCM10023225_09160</name>
</gene>
<sequence>MHTSRHAQPRRTSQAARRSRTSDGGPRGGDFCVVVALPDGRTGVGIGDVAGHGAPVAGLMVRLRAAMRAEAAGGTAPAVLLQRLGALLGALDPDAMATAAYAVVDPATRTAVHASAGHLPFVCAAGGGAWVVQAPVGPPLGVCDDIRHEEQVTALPEGATLLACTDGLVERRGEDLDAGVQRLCRAVRDHAAADVADHVDAVFATLAPGSSDDVTLVGVRPAAPAGRWSLRLGAAPTRVGSPWQR</sequence>
<evidence type="ECO:0000256" key="1">
    <source>
        <dbReference type="ARBA" id="ARBA00022801"/>
    </source>
</evidence>
<evidence type="ECO:0000256" key="2">
    <source>
        <dbReference type="SAM" id="MobiDB-lite"/>
    </source>
</evidence>
<dbReference type="InterPro" id="IPR001932">
    <property type="entry name" value="PPM-type_phosphatase-like_dom"/>
</dbReference>
<accession>A0ABP9HE31</accession>
<reference evidence="5" key="1">
    <citation type="journal article" date="2019" name="Int. J. Syst. Evol. Microbiol.">
        <title>The Global Catalogue of Microorganisms (GCM) 10K type strain sequencing project: providing services to taxonomists for standard genome sequencing and annotation.</title>
        <authorList>
            <consortium name="The Broad Institute Genomics Platform"/>
            <consortium name="The Broad Institute Genome Sequencing Center for Infectious Disease"/>
            <person name="Wu L."/>
            <person name="Ma J."/>
        </authorList>
    </citation>
    <scope>NUCLEOTIDE SEQUENCE [LARGE SCALE GENOMIC DNA]</scope>
    <source>
        <strain evidence="5">JCM 18126</strain>
    </source>
</reference>
<dbReference type="Proteomes" id="UP001501195">
    <property type="component" value="Unassembled WGS sequence"/>
</dbReference>
<keyword evidence="5" id="KW-1185">Reference proteome</keyword>
<evidence type="ECO:0000313" key="4">
    <source>
        <dbReference type="EMBL" id="GAA4968998.1"/>
    </source>
</evidence>
<dbReference type="RefSeq" id="WP_345711194.1">
    <property type="nucleotide sequence ID" value="NZ_BAABIL010000113.1"/>
</dbReference>
<feature type="domain" description="PPM-type phosphatase" evidence="3">
    <location>
        <begin position="4"/>
        <end position="221"/>
    </location>
</feature>
<dbReference type="Gene3D" id="3.60.40.10">
    <property type="entry name" value="PPM-type phosphatase domain"/>
    <property type="match status" value="1"/>
</dbReference>
<protein>
    <recommendedName>
        <fullName evidence="3">PPM-type phosphatase domain-containing protein</fullName>
    </recommendedName>
</protein>
<evidence type="ECO:0000313" key="5">
    <source>
        <dbReference type="Proteomes" id="UP001501195"/>
    </source>
</evidence>
<proteinExistence type="predicted"/>
<dbReference type="InterPro" id="IPR036457">
    <property type="entry name" value="PPM-type-like_dom_sf"/>
</dbReference>
<dbReference type="SUPFAM" id="SSF81606">
    <property type="entry name" value="PP2C-like"/>
    <property type="match status" value="1"/>
</dbReference>